<keyword evidence="1" id="KW-0645">Protease</keyword>
<dbReference type="InterPro" id="IPR056850">
    <property type="entry name" value="ARM_UBP34_24_USP9X_Y"/>
</dbReference>
<feature type="non-terminal residue" evidence="5">
    <location>
        <position position="1"/>
    </location>
</feature>
<dbReference type="Pfam" id="PF25010">
    <property type="entry name" value="ARM_UBP24_USP9X-Y"/>
    <property type="match status" value="1"/>
</dbReference>
<dbReference type="GO" id="GO:0008233">
    <property type="term" value="F:peptidase activity"/>
    <property type="evidence" value="ECO:0007669"/>
    <property type="project" value="UniProtKB-KW"/>
</dbReference>
<evidence type="ECO:0000256" key="3">
    <source>
        <dbReference type="ARBA" id="ARBA00022801"/>
    </source>
</evidence>
<accession>A0A820P336</accession>
<keyword evidence="3" id="KW-0378">Hydrolase</keyword>
<name>A0A820P336_9BILA</name>
<dbReference type="AlphaFoldDB" id="A0A820P336"/>
<dbReference type="Proteomes" id="UP000663881">
    <property type="component" value="Unassembled WGS sequence"/>
</dbReference>
<organism evidence="5 6">
    <name type="scientific">Adineta steineri</name>
    <dbReference type="NCBI Taxonomy" id="433720"/>
    <lineage>
        <taxon>Eukaryota</taxon>
        <taxon>Metazoa</taxon>
        <taxon>Spiralia</taxon>
        <taxon>Gnathifera</taxon>
        <taxon>Rotifera</taxon>
        <taxon>Eurotatoria</taxon>
        <taxon>Bdelloidea</taxon>
        <taxon>Adinetida</taxon>
        <taxon>Adinetidae</taxon>
        <taxon>Adineta</taxon>
    </lineage>
</organism>
<gene>
    <name evidence="5" type="ORF">OKA104_LOCUS51242</name>
</gene>
<proteinExistence type="predicted"/>
<comment type="caution">
    <text evidence="5">The sequence shown here is derived from an EMBL/GenBank/DDBJ whole genome shotgun (WGS) entry which is preliminary data.</text>
</comment>
<evidence type="ECO:0000256" key="1">
    <source>
        <dbReference type="ARBA" id="ARBA00022670"/>
    </source>
</evidence>
<protein>
    <recommendedName>
        <fullName evidence="4">UBP34/UBP24/USP9X/USP9Y-like ARM repeat region domain-containing protein</fullName>
    </recommendedName>
</protein>
<sequence length="162" mass="19070">EIGLKCEKQSTARILQVLWDATLTSGLSPSMLDCFLRSHYQILSEDRSEYDEFRRDYSAKCIELVQRKEVWYARSIKYLNEILRLDPTNNKNFIEILVNKYNIVNVLIENLSNIQQDMWNKTEGSVMPDTLVDGHITFQESTKNHLEILSSVLKKRQFFFLT</sequence>
<evidence type="ECO:0000259" key="4">
    <source>
        <dbReference type="Pfam" id="PF25010"/>
    </source>
</evidence>
<feature type="domain" description="UBP34/UBP24/USP9X/USP9Y-like ARM repeat region" evidence="4">
    <location>
        <begin position="7"/>
        <end position="160"/>
    </location>
</feature>
<keyword evidence="2" id="KW-0833">Ubl conjugation pathway</keyword>
<dbReference type="GO" id="GO:0006508">
    <property type="term" value="P:proteolysis"/>
    <property type="evidence" value="ECO:0007669"/>
    <property type="project" value="UniProtKB-KW"/>
</dbReference>
<reference evidence="5" key="1">
    <citation type="submission" date="2021-02" db="EMBL/GenBank/DDBJ databases">
        <authorList>
            <person name="Nowell W R."/>
        </authorList>
    </citation>
    <scope>NUCLEOTIDE SEQUENCE</scope>
</reference>
<evidence type="ECO:0000256" key="2">
    <source>
        <dbReference type="ARBA" id="ARBA00022786"/>
    </source>
</evidence>
<evidence type="ECO:0000313" key="6">
    <source>
        <dbReference type="Proteomes" id="UP000663881"/>
    </source>
</evidence>
<dbReference type="EMBL" id="CAJOAY010027365">
    <property type="protein sequence ID" value="CAF4398055.1"/>
    <property type="molecule type" value="Genomic_DNA"/>
</dbReference>
<evidence type="ECO:0000313" key="5">
    <source>
        <dbReference type="EMBL" id="CAF4398055.1"/>
    </source>
</evidence>